<dbReference type="AlphaFoldDB" id="A0A9P8Y003"/>
<keyword evidence="4 7" id="KW-0472">Membrane</keyword>
<accession>A0A9P8Y003</accession>
<organism evidence="9 10">
    <name type="scientific">Microdochium trichocladiopsis</name>
    <dbReference type="NCBI Taxonomy" id="1682393"/>
    <lineage>
        <taxon>Eukaryota</taxon>
        <taxon>Fungi</taxon>
        <taxon>Dikarya</taxon>
        <taxon>Ascomycota</taxon>
        <taxon>Pezizomycotina</taxon>
        <taxon>Sordariomycetes</taxon>
        <taxon>Xylariomycetidae</taxon>
        <taxon>Xylariales</taxon>
        <taxon>Microdochiaceae</taxon>
        <taxon>Microdochium</taxon>
    </lineage>
</organism>
<dbReference type="Pfam" id="PF20684">
    <property type="entry name" value="Fung_rhodopsin"/>
    <property type="match status" value="1"/>
</dbReference>
<evidence type="ECO:0000256" key="6">
    <source>
        <dbReference type="SAM" id="MobiDB-lite"/>
    </source>
</evidence>
<dbReference type="GO" id="GO:0016020">
    <property type="term" value="C:membrane"/>
    <property type="evidence" value="ECO:0007669"/>
    <property type="project" value="UniProtKB-SubCell"/>
</dbReference>
<evidence type="ECO:0000256" key="3">
    <source>
        <dbReference type="ARBA" id="ARBA00022989"/>
    </source>
</evidence>
<feature type="compositionally biased region" description="Basic and acidic residues" evidence="6">
    <location>
        <begin position="310"/>
        <end position="325"/>
    </location>
</feature>
<feature type="transmembrane region" description="Helical" evidence="7">
    <location>
        <begin position="6"/>
        <end position="29"/>
    </location>
</feature>
<dbReference type="PANTHER" id="PTHR33048">
    <property type="entry name" value="PTH11-LIKE INTEGRAL MEMBRANE PROTEIN (AFU_ORTHOLOGUE AFUA_5G11245)"/>
    <property type="match status" value="1"/>
</dbReference>
<dbReference type="OrthoDB" id="3529975at2759"/>
<keyword evidence="2 7" id="KW-0812">Transmembrane</keyword>
<comment type="caution">
    <text evidence="9">The sequence shown here is derived from an EMBL/GenBank/DDBJ whole genome shotgun (WGS) entry which is preliminary data.</text>
</comment>
<evidence type="ECO:0000256" key="4">
    <source>
        <dbReference type="ARBA" id="ARBA00023136"/>
    </source>
</evidence>
<dbReference type="PANTHER" id="PTHR33048:SF161">
    <property type="entry name" value="INTEGRAL MEMBRANE PROTEIN"/>
    <property type="match status" value="1"/>
</dbReference>
<evidence type="ECO:0000259" key="8">
    <source>
        <dbReference type="Pfam" id="PF20684"/>
    </source>
</evidence>
<evidence type="ECO:0000256" key="7">
    <source>
        <dbReference type="SAM" id="Phobius"/>
    </source>
</evidence>
<dbReference type="EMBL" id="JAGTJQ010000007">
    <property type="protein sequence ID" value="KAH7027268.1"/>
    <property type="molecule type" value="Genomic_DNA"/>
</dbReference>
<dbReference type="InterPro" id="IPR049326">
    <property type="entry name" value="Rhodopsin_dom_fungi"/>
</dbReference>
<feature type="domain" description="Rhodopsin" evidence="8">
    <location>
        <begin position="25"/>
        <end position="261"/>
    </location>
</feature>
<evidence type="ECO:0000313" key="9">
    <source>
        <dbReference type="EMBL" id="KAH7027268.1"/>
    </source>
</evidence>
<dbReference type="RefSeq" id="XP_046010067.1">
    <property type="nucleotide sequence ID" value="XM_046156952.1"/>
</dbReference>
<feature type="transmembrane region" description="Helical" evidence="7">
    <location>
        <begin position="167"/>
        <end position="187"/>
    </location>
</feature>
<keyword evidence="3 7" id="KW-1133">Transmembrane helix</keyword>
<evidence type="ECO:0000256" key="5">
    <source>
        <dbReference type="ARBA" id="ARBA00038359"/>
    </source>
</evidence>
<reference evidence="9" key="1">
    <citation type="journal article" date="2021" name="Nat. Commun.">
        <title>Genetic determinants of endophytism in the Arabidopsis root mycobiome.</title>
        <authorList>
            <person name="Mesny F."/>
            <person name="Miyauchi S."/>
            <person name="Thiergart T."/>
            <person name="Pickel B."/>
            <person name="Atanasova L."/>
            <person name="Karlsson M."/>
            <person name="Huettel B."/>
            <person name="Barry K.W."/>
            <person name="Haridas S."/>
            <person name="Chen C."/>
            <person name="Bauer D."/>
            <person name="Andreopoulos W."/>
            <person name="Pangilinan J."/>
            <person name="LaButti K."/>
            <person name="Riley R."/>
            <person name="Lipzen A."/>
            <person name="Clum A."/>
            <person name="Drula E."/>
            <person name="Henrissat B."/>
            <person name="Kohler A."/>
            <person name="Grigoriev I.V."/>
            <person name="Martin F.M."/>
            <person name="Hacquard S."/>
        </authorList>
    </citation>
    <scope>NUCLEOTIDE SEQUENCE</scope>
    <source>
        <strain evidence="9">MPI-CAGE-CH-0230</strain>
    </source>
</reference>
<evidence type="ECO:0000313" key="10">
    <source>
        <dbReference type="Proteomes" id="UP000756346"/>
    </source>
</evidence>
<protein>
    <recommendedName>
        <fullName evidence="8">Rhodopsin domain-containing protein</fullName>
    </recommendedName>
</protein>
<feature type="transmembrane region" description="Helical" evidence="7">
    <location>
        <begin position="122"/>
        <end position="147"/>
    </location>
</feature>
<dbReference type="InterPro" id="IPR052337">
    <property type="entry name" value="SAT4-like"/>
</dbReference>
<evidence type="ECO:0000256" key="2">
    <source>
        <dbReference type="ARBA" id="ARBA00022692"/>
    </source>
</evidence>
<feature type="region of interest" description="Disordered" evidence="6">
    <location>
        <begin position="274"/>
        <end position="325"/>
    </location>
</feature>
<comment type="similarity">
    <text evidence="5">Belongs to the SAT4 family.</text>
</comment>
<keyword evidence="10" id="KW-1185">Reference proteome</keyword>
<comment type="subcellular location">
    <subcellularLocation>
        <location evidence="1">Membrane</location>
        <topology evidence="1">Multi-pass membrane protein</topology>
    </subcellularLocation>
</comment>
<dbReference type="Proteomes" id="UP000756346">
    <property type="component" value="Unassembled WGS sequence"/>
</dbReference>
<feature type="transmembrane region" description="Helical" evidence="7">
    <location>
        <begin position="41"/>
        <end position="67"/>
    </location>
</feature>
<feature type="transmembrane region" description="Helical" evidence="7">
    <location>
        <begin position="79"/>
        <end position="110"/>
    </location>
</feature>
<dbReference type="GeneID" id="70186498"/>
<gene>
    <name evidence="9" type="ORF">B0I36DRAFT_350830</name>
</gene>
<feature type="compositionally biased region" description="Gly residues" evidence="6">
    <location>
        <begin position="276"/>
        <end position="289"/>
    </location>
</feature>
<feature type="transmembrane region" description="Helical" evidence="7">
    <location>
        <begin position="199"/>
        <end position="221"/>
    </location>
</feature>
<proteinExistence type="inferred from homology"/>
<evidence type="ECO:0000256" key="1">
    <source>
        <dbReference type="ARBA" id="ARBA00004141"/>
    </source>
</evidence>
<name>A0A9P8Y003_9PEZI</name>
<sequence>MAPASAAFLAANCVVQAVVLTVVMMRFYSRVTTSSLGWDDWWVLIATGLSCCSLTTAICFDVLGSGYLVQEVAINLSTIYLLIFIIQPLFLFTIAATKVSVCCFYLRVFVGRGMRIATCCTIALVSAWAVAHFIAAVFICTPVAGAYDLRLAAIVKCGDQSKFFQSGLSINVVLDAIVIALPLWTIWNLNMRTSDKVGLSIAFSIGIGMIVVGIIRAIYVVRTSLTGDVTATLPTNLFLTVFEQQLAIITISIPMLRPLWARYRNRATGYNLDGEQAGGGKHSGTGTGEGSELATFGGSGGKKSNNSRNVEAKSERSSKRFERGH</sequence>
<feature type="transmembrane region" description="Helical" evidence="7">
    <location>
        <begin position="233"/>
        <end position="256"/>
    </location>
</feature>